<gene>
    <name evidence="1" type="ORF">K3G42_005905</name>
</gene>
<dbReference type="EMBL" id="CM037627">
    <property type="protein sequence ID" value="KAH7989256.1"/>
    <property type="molecule type" value="Genomic_DNA"/>
</dbReference>
<name>A0ACB8EAN2_9SAUR</name>
<evidence type="ECO:0000313" key="1">
    <source>
        <dbReference type="EMBL" id="KAH7989256.1"/>
    </source>
</evidence>
<comment type="caution">
    <text evidence="1">The sequence shown here is derived from an EMBL/GenBank/DDBJ whole genome shotgun (WGS) entry which is preliminary data.</text>
</comment>
<proteinExistence type="predicted"/>
<accession>A0ACB8EAN2</accession>
<protein>
    <submittedName>
        <fullName evidence="1">Uncharacterized protein</fullName>
    </submittedName>
</protein>
<dbReference type="Proteomes" id="UP000827872">
    <property type="component" value="Linkage Group LG14"/>
</dbReference>
<reference evidence="1" key="1">
    <citation type="submission" date="2021-08" db="EMBL/GenBank/DDBJ databases">
        <title>The first chromosome-level gecko genome reveals the dynamic sex chromosomes of Neotropical dwarf geckos (Sphaerodactylidae: Sphaerodactylus).</title>
        <authorList>
            <person name="Pinto B.J."/>
            <person name="Keating S.E."/>
            <person name="Gamble T."/>
        </authorList>
    </citation>
    <scope>NUCLEOTIDE SEQUENCE</scope>
    <source>
        <strain evidence="1">TG3544</strain>
    </source>
</reference>
<evidence type="ECO:0000313" key="2">
    <source>
        <dbReference type="Proteomes" id="UP000827872"/>
    </source>
</evidence>
<sequence>MLREKLWGMRRTGDTSNQFGARSTGEVVPPSELGSGGHEVGCCAEEREDSEGQGALKAGFRTGLKGWITFHFETCGPTATKGDIHKHFAGYSEVA</sequence>
<organism evidence="1 2">
    <name type="scientific">Sphaerodactylus townsendi</name>
    <dbReference type="NCBI Taxonomy" id="933632"/>
    <lineage>
        <taxon>Eukaryota</taxon>
        <taxon>Metazoa</taxon>
        <taxon>Chordata</taxon>
        <taxon>Craniata</taxon>
        <taxon>Vertebrata</taxon>
        <taxon>Euteleostomi</taxon>
        <taxon>Lepidosauria</taxon>
        <taxon>Squamata</taxon>
        <taxon>Bifurcata</taxon>
        <taxon>Gekkota</taxon>
        <taxon>Sphaerodactylidae</taxon>
        <taxon>Sphaerodactylus</taxon>
    </lineage>
</organism>
<keyword evidence="2" id="KW-1185">Reference proteome</keyword>